<evidence type="ECO:0000313" key="2">
    <source>
        <dbReference type="EMBL" id="AFH92071.1"/>
    </source>
</evidence>
<gene>
    <name evidence="2" type="ordered locus">S70_00855</name>
</gene>
<dbReference type="GeneID" id="93519092"/>
<keyword evidence="1" id="KW-0732">Signal</keyword>
<dbReference type="EMBL" id="CP003488">
    <property type="protein sequence ID" value="AFH92071.1"/>
    <property type="molecule type" value="Genomic_DNA"/>
</dbReference>
<dbReference type="Pfam" id="PF10709">
    <property type="entry name" value="DUF2511"/>
    <property type="match status" value="1"/>
</dbReference>
<dbReference type="AlphaFoldDB" id="A0A140NGR4"/>
<evidence type="ECO:0000256" key="1">
    <source>
        <dbReference type="SAM" id="SignalP"/>
    </source>
</evidence>
<organism evidence="2 3">
    <name type="scientific">Providencia stuartii (strain MRSN 2154)</name>
    <dbReference type="NCBI Taxonomy" id="1157951"/>
    <lineage>
        <taxon>Bacteria</taxon>
        <taxon>Pseudomonadati</taxon>
        <taxon>Pseudomonadota</taxon>
        <taxon>Gammaproteobacteria</taxon>
        <taxon>Enterobacterales</taxon>
        <taxon>Morganellaceae</taxon>
        <taxon>Providencia</taxon>
    </lineage>
</organism>
<name>A0A140NGR4_PROSM</name>
<dbReference type="HOGENOM" id="CLU_164849_0_0_6"/>
<evidence type="ECO:0000313" key="3">
    <source>
        <dbReference type="Proteomes" id="UP000005012"/>
    </source>
</evidence>
<dbReference type="Proteomes" id="UP000005012">
    <property type="component" value="Chromosome"/>
</dbReference>
<reference evidence="3" key="2">
    <citation type="submission" date="2012-04" db="EMBL/GenBank/DDBJ databases">
        <title>Complete genome sequence of Providencia stuartii clinical isolate MRSN 2154.</title>
        <authorList>
            <person name="Clifford R.J."/>
            <person name="Hang J."/>
            <person name="Riley M.C."/>
            <person name="Onmus-Leone F."/>
            <person name="Kuschner R.A."/>
            <person name="Lesho E.P."/>
            <person name="Waterman P.E."/>
        </authorList>
    </citation>
    <scope>NUCLEOTIDE SEQUENCE [LARGE SCALE GENOMIC DNA]</scope>
    <source>
        <strain evidence="3">MRSN 2154</strain>
    </source>
</reference>
<sequence length="115" mass="12746">MKLKLALCSVLLASTSFTVAAAPIETVSKKQFGDDWPFTREEVMLECRSNGALIVINPATLMQYPLNDVAQAQMEKKEIKAQPIDILLKPIETEKSAEERVEPLKLAAKKLCNNS</sequence>
<reference evidence="2 3" key="1">
    <citation type="journal article" date="2012" name="J. Bacteriol.">
        <title>Complete Genome Sequence of Providencia stuartii Clinical Isolate MRSN 2154.</title>
        <authorList>
            <person name="Clifford R.J."/>
            <person name="Hang J."/>
            <person name="Riley M.C."/>
            <person name="Onmus-Leone F."/>
            <person name="Kuschner R.A."/>
            <person name="Lesho E.P."/>
            <person name="Waterman P.E."/>
        </authorList>
    </citation>
    <scope>NUCLEOTIDE SEQUENCE [LARGE SCALE GENOMIC DNA]</scope>
    <source>
        <strain evidence="2 3">MRSN 2154</strain>
    </source>
</reference>
<dbReference type="PATRIC" id="fig|1157951.4.peg.173"/>
<dbReference type="RefSeq" id="WP_004920411.1">
    <property type="nucleotide sequence ID" value="NC_017731.1"/>
</dbReference>
<evidence type="ECO:0008006" key="4">
    <source>
        <dbReference type="Google" id="ProtNLM"/>
    </source>
</evidence>
<feature type="chain" id="PRO_5007303760" description="DUF2511 domain-containing protein" evidence="1">
    <location>
        <begin position="22"/>
        <end position="115"/>
    </location>
</feature>
<dbReference type="KEGG" id="psi:S70_00855"/>
<feature type="signal peptide" evidence="1">
    <location>
        <begin position="1"/>
        <end position="21"/>
    </location>
</feature>
<dbReference type="OrthoDB" id="6519165at2"/>
<protein>
    <recommendedName>
        <fullName evidence="4">DUF2511 domain-containing protein</fullName>
    </recommendedName>
</protein>
<accession>A0A140NGR4</accession>
<dbReference type="InterPro" id="IPR019648">
    <property type="entry name" value="YebY"/>
</dbReference>
<proteinExistence type="predicted"/>